<comment type="similarity">
    <text evidence="1">Belongs to the LysR transcriptional regulatory family.</text>
</comment>
<name>A0A2S5KUZ7_9PROT</name>
<proteinExistence type="inferred from homology"/>
<dbReference type="Pfam" id="PF00126">
    <property type="entry name" value="HTH_1"/>
    <property type="match status" value="1"/>
</dbReference>
<dbReference type="InterPro" id="IPR036388">
    <property type="entry name" value="WH-like_DNA-bd_sf"/>
</dbReference>
<dbReference type="InterPro" id="IPR036390">
    <property type="entry name" value="WH_DNA-bd_sf"/>
</dbReference>
<dbReference type="SUPFAM" id="SSF53850">
    <property type="entry name" value="Periplasmic binding protein-like II"/>
    <property type="match status" value="1"/>
</dbReference>
<dbReference type="OrthoDB" id="5293730at2"/>
<organism evidence="6 7">
    <name type="scientific">Proteobacteria bacterium 228</name>
    <dbReference type="NCBI Taxonomy" id="2083153"/>
    <lineage>
        <taxon>Bacteria</taxon>
        <taxon>Pseudomonadati</taxon>
        <taxon>Pseudomonadota</taxon>
    </lineage>
</organism>
<reference evidence="6 7" key="1">
    <citation type="submission" date="2018-02" db="EMBL/GenBank/DDBJ databases">
        <title>novel marine gammaproteobacteria from coastal saline agro ecosystem.</title>
        <authorList>
            <person name="Krishnan R."/>
            <person name="Ramesh Kumar N."/>
        </authorList>
    </citation>
    <scope>NUCLEOTIDE SEQUENCE [LARGE SCALE GENOMIC DNA]</scope>
    <source>
        <strain evidence="6 7">228</strain>
    </source>
</reference>
<protein>
    <submittedName>
        <fullName evidence="6">LysR family transcriptional regulator</fullName>
    </submittedName>
</protein>
<evidence type="ECO:0000259" key="5">
    <source>
        <dbReference type="PROSITE" id="PS50931"/>
    </source>
</evidence>
<keyword evidence="3" id="KW-0238">DNA-binding</keyword>
<accession>A0A2S5KUZ7</accession>
<dbReference type="Proteomes" id="UP000238196">
    <property type="component" value="Unassembled WGS sequence"/>
</dbReference>
<comment type="caution">
    <text evidence="6">The sequence shown here is derived from an EMBL/GenBank/DDBJ whole genome shotgun (WGS) entry which is preliminary data.</text>
</comment>
<dbReference type="Gene3D" id="1.10.10.10">
    <property type="entry name" value="Winged helix-like DNA-binding domain superfamily/Winged helix DNA-binding domain"/>
    <property type="match status" value="1"/>
</dbReference>
<gene>
    <name evidence="6" type="ORF">C4K68_04610</name>
</gene>
<evidence type="ECO:0000313" key="7">
    <source>
        <dbReference type="Proteomes" id="UP000238196"/>
    </source>
</evidence>
<dbReference type="InterPro" id="IPR005119">
    <property type="entry name" value="LysR_subst-bd"/>
</dbReference>
<evidence type="ECO:0000256" key="1">
    <source>
        <dbReference type="ARBA" id="ARBA00009437"/>
    </source>
</evidence>
<dbReference type="AlphaFoldDB" id="A0A2S5KUZ7"/>
<dbReference type="PROSITE" id="PS50931">
    <property type="entry name" value="HTH_LYSR"/>
    <property type="match status" value="1"/>
</dbReference>
<dbReference type="PANTHER" id="PTHR30419">
    <property type="entry name" value="HTH-TYPE TRANSCRIPTIONAL REGULATOR YBHD"/>
    <property type="match status" value="1"/>
</dbReference>
<dbReference type="Gene3D" id="3.40.190.290">
    <property type="match status" value="1"/>
</dbReference>
<sequence>MLSSHLLNVLCNRLRYKHLVMLVTLGNSLNMHRASEALNVSQPAATRMLQEIEAAFDCELFERFNRGMRPTAIGLEIIRFAQTALNGLERCSEDIVRFQKGGFGHLTIGTIMGAAPSLVIETIAEIKRLRPRLHITISGDTSDQLIEQLELGKIDVAIGRRSLLGSRSHFSFEPLSNEKLIAVVHSAHPLLQQPELDIADVVNHWPWILQPVSSPARYAIEQYLRRLDLPTPTDVTECSSVFAMLQLIQITDAVMILSESVLVDYLRMGLIRELPIAVDAHLEPFGILMRDDEPLSRELDIFLSLLRQRARPPQP</sequence>
<dbReference type="EMBL" id="PRLP01000014">
    <property type="protein sequence ID" value="PPC78553.1"/>
    <property type="molecule type" value="Genomic_DNA"/>
</dbReference>
<dbReference type="PRINTS" id="PR00039">
    <property type="entry name" value="HTHLYSR"/>
</dbReference>
<dbReference type="PANTHER" id="PTHR30419:SF8">
    <property type="entry name" value="NITROGEN ASSIMILATION TRANSCRIPTIONAL ACTIVATOR-RELATED"/>
    <property type="match status" value="1"/>
</dbReference>
<evidence type="ECO:0000313" key="6">
    <source>
        <dbReference type="EMBL" id="PPC78553.1"/>
    </source>
</evidence>
<dbReference type="InterPro" id="IPR000847">
    <property type="entry name" value="LysR_HTH_N"/>
</dbReference>
<dbReference type="GO" id="GO:0003677">
    <property type="term" value="F:DNA binding"/>
    <property type="evidence" value="ECO:0007669"/>
    <property type="project" value="UniProtKB-KW"/>
</dbReference>
<keyword evidence="4" id="KW-0804">Transcription</keyword>
<evidence type="ECO:0000256" key="3">
    <source>
        <dbReference type="ARBA" id="ARBA00023125"/>
    </source>
</evidence>
<evidence type="ECO:0000256" key="2">
    <source>
        <dbReference type="ARBA" id="ARBA00023015"/>
    </source>
</evidence>
<dbReference type="GO" id="GO:0005829">
    <property type="term" value="C:cytosol"/>
    <property type="evidence" value="ECO:0007669"/>
    <property type="project" value="TreeGrafter"/>
</dbReference>
<dbReference type="GO" id="GO:0003700">
    <property type="term" value="F:DNA-binding transcription factor activity"/>
    <property type="evidence" value="ECO:0007669"/>
    <property type="project" value="InterPro"/>
</dbReference>
<dbReference type="InterPro" id="IPR050950">
    <property type="entry name" value="HTH-type_LysR_regulators"/>
</dbReference>
<keyword evidence="2" id="KW-0805">Transcription regulation</keyword>
<dbReference type="Pfam" id="PF03466">
    <property type="entry name" value="LysR_substrate"/>
    <property type="match status" value="1"/>
</dbReference>
<dbReference type="SUPFAM" id="SSF46785">
    <property type="entry name" value="Winged helix' DNA-binding domain"/>
    <property type="match status" value="1"/>
</dbReference>
<feature type="domain" description="HTH lysR-type" evidence="5">
    <location>
        <begin position="14"/>
        <end position="71"/>
    </location>
</feature>
<evidence type="ECO:0000256" key="4">
    <source>
        <dbReference type="ARBA" id="ARBA00023163"/>
    </source>
</evidence>